<dbReference type="AlphaFoldDB" id="A0A9W9ACB5"/>
<reference evidence="1" key="2">
    <citation type="journal article" date="2023" name="Proc. Natl. Acad. Sci. U.S.A.">
        <title>A global phylogenomic analysis of the shiitake genus Lentinula.</title>
        <authorList>
            <person name="Sierra-Patev S."/>
            <person name="Min B."/>
            <person name="Naranjo-Ortiz M."/>
            <person name="Looney B."/>
            <person name="Konkel Z."/>
            <person name="Slot J.C."/>
            <person name="Sakamoto Y."/>
            <person name="Steenwyk J.L."/>
            <person name="Rokas A."/>
            <person name="Carro J."/>
            <person name="Camarero S."/>
            <person name="Ferreira P."/>
            <person name="Molpeceres G."/>
            <person name="Ruiz-Duenas F.J."/>
            <person name="Serrano A."/>
            <person name="Henrissat B."/>
            <person name="Drula E."/>
            <person name="Hughes K.W."/>
            <person name="Mata J.L."/>
            <person name="Ishikawa N.K."/>
            <person name="Vargas-Isla R."/>
            <person name="Ushijima S."/>
            <person name="Smith C.A."/>
            <person name="Donoghue J."/>
            <person name="Ahrendt S."/>
            <person name="Andreopoulos W."/>
            <person name="He G."/>
            <person name="LaButti K."/>
            <person name="Lipzen A."/>
            <person name="Ng V."/>
            <person name="Riley R."/>
            <person name="Sandor L."/>
            <person name="Barry K."/>
            <person name="Martinez A.T."/>
            <person name="Xiao Y."/>
            <person name="Gibbons J.G."/>
            <person name="Terashima K."/>
            <person name="Grigoriev I.V."/>
            <person name="Hibbett D."/>
        </authorList>
    </citation>
    <scope>NUCLEOTIDE SEQUENCE</scope>
    <source>
        <strain evidence="1">Sp2 HRB7682 ss15</strain>
    </source>
</reference>
<dbReference type="Proteomes" id="UP001150238">
    <property type="component" value="Unassembled WGS sequence"/>
</dbReference>
<comment type="caution">
    <text evidence="1">The sequence shown here is derived from an EMBL/GenBank/DDBJ whole genome shotgun (WGS) entry which is preliminary data.</text>
</comment>
<protein>
    <submittedName>
        <fullName evidence="1">Uncharacterized protein</fullName>
    </submittedName>
</protein>
<reference evidence="1" key="1">
    <citation type="submission" date="2022-08" db="EMBL/GenBank/DDBJ databases">
        <authorList>
            <consortium name="DOE Joint Genome Institute"/>
            <person name="Min B."/>
            <person name="Riley R."/>
            <person name="Sierra-Patev S."/>
            <person name="Naranjo-Ortiz M."/>
            <person name="Looney B."/>
            <person name="Konkel Z."/>
            <person name="Slot J.C."/>
            <person name="Sakamoto Y."/>
            <person name="Steenwyk J.L."/>
            <person name="Rokas A."/>
            <person name="Carro J."/>
            <person name="Camarero S."/>
            <person name="Ferreira P."/>
            <person name="Molpeceres G."/>
            <person name="Ruiz-Duenas F.J."/>
            <person name="Serrano A."/>
            <person name="Henrissat B."/>
            <person name="Drula E."/>
            <person name="Hughes K.W."/>
            <person name="Mata J.L."/>
            <person name="Ishikawa N.K."/>
            <person name="Vargas-Isla R."/>
            <person name="Ushijima S."/>
            <person name="Smith C.A."/>
            <person name="Ahrendt S."/>
            <person name="Andreopoulos W."/>
            <person name="He G."/>
            <person name="Labutti K."/>
            <person name="Lipzen A."/>
            <person name="Ng V."/>
            <person name="Sandor L."/>
            <person name="Barry K."/>
            <person name="Martinez A.T."/>
            <person name="Xiao Y."/>
            <person name="Gibbons J.G."/>
            <person name="Terashima K."/>
            <person name="Hibbett D.S."/>
            <person name="Grigoriev I.V."/>
        </authorList>
    </citation>
    <scope>NUCLEOTIDE SEQUENCE</scope>
    <source>
        <strain evidence="1">Sp2 HRB7682 ss15</strain>
    </source>
</reference>
<name>A0A9W9ACB5_9AGAR</name>
<dbReference type="EMBL" id="JANVFS010000017">
    <property type="protein sequence ID" value="KAJ4478699.1"/>
    <property type="molecule type" value="Genomic_DNA"/>
</dbReference>
<evidence type="ECO:0000313" key="2">
    <source>
        <dbReference type="Proteomes" id="UP001150238"/>
    </source>
</evidence>
<gene>
    <name evidence="1" type="ORF">C8J55DRAFT_489515</name>
</gene>
<accession>A0A9W9ACB5</accession>
<sequence>MYLDELQQQLEEQRGTQTTCVAIEQYDFKRAQLRNLSSWRKAHLRDGHHGVAVVGLFVEDGFKKLSLRGVAATPLSLHFLSMEYSMQFSSHVWGPSTSIAWVAPFEIQLWGILRMPYGLSMH</sequence>
<evidence type="ECO:0000313" key="1">
    <source>
        <dbReference type="EMBL" id="KAJ4478699.1"/>
    </source>
</evidence>
<organism evidence="1 2">
    <name type="scientific">Lentinula lateritia</name>
    <dbReference type="NCBI Taxonomy" id="40482"/>
    <lineage>
        <taxon>Eukaryota</taxon>
        <taxon>Fungi</taxon>
        <taxon>Dikarya</taxon>
        <taxon>Basidiomycota</taxon>
        <taxon>Agaricomycotina</taxon>
        <taxon>Agaricomycetes</taxon>
        <taxon>Agaricomycetidae</taxon>
        <taxon>Agaricales</taxon>
        <taxon>Marasmiineae</taxon>
        <taxon>Omphalotaceae</taxon>
        <taxon>Lentinula</taxon>
    </lineage>
</organism>
<proteinExistence type="predicted"/>